<evidence type="ECO:0000256" key="6">
    <source>
        <dbReference type="SAM" id="Phobius"/>
    </source>
</evidence>
<organism evidence="7">
    <name type="scientific">Hemiselmis andersenii</name>
    <name type="common">Cryptophyte alga</name>
    <dbReference type="NCBI Taxonomy" id="464988"/>
    <lineage>
        <taxon>Eukaryota</taxon>
        <taxon>Cryptophyceae</taxon>
        <taxon>Cryptomonadales</taxon>
        <taxon>Hemiselmidaceae</taxon>
        <taxon>Hemiselmis</taxon>
    </lineage>
</organism>
<feature type="transmembrane region" description="Helical" evidence="6">
    <location>
        <begin position="99"/>
        <end position="122"/>
    </location>
</feature>
<comment type="subcellular location">
    <subcellularLocation>
        <location evidence="1">Membrane</location>
        <topology evidence="1">Multi-pass membrane protein</topology>
    </subcellularLocation>
</comment>
<evidence type="ECO:0000256" key="2">
    <source>
        <dbReference type="ARBA" id="ARBA00022692"/>
    </source>
</evidence>
<keyword evidence="4 6" id="KW-0472">Membrane</keyword>
<dbReference type="AlphaFoldDB" id="A0A7S0Y2J0"/>
<feature type="transmembrane region" description="Helical" evidence="6">
    <location>
        <begin position="222"/>
        <end position="242"/>
    </location>
</feature>
<evidence type="ECO:0000256" key="3">
    <source>
        <dbReference type="ARBA" id="ARBA00022989"/>
    </source>
</evidence>
<feature type="region of interest" description="Disordered" evidence="5">
    <location>
        <begin position="53"/>
        <end position="74"/>
    </location>
</feature>
<keyword evidence="3 6" id="KW-1133">Transmembrane helix</keyword>
<dbReference type="GO" id="GO:0046873">
    <property type="term" value="F:metal ion transmembrane transporter activity"/>
    <property type="evidence" value="ECO:0007669"/>
    <property type="project" value="InterPro"/>
</dbReference>
<evidence type="ECO:0000313" key="7">
    <source>
        <dbReference type="EMBL" id="CAD8753433.1"/>
    </source>
</evidence>
<keyword evidence="2 6" id="KW-0812">Transmembrane</keyword>
<feature type="compositionally biased region" description="Basic and acidic residues" evidence="5">
    <location>
        <begin position="53"/>
        <end position="65"/>
    </location>
</feature>
<evidence type="ECO:0000256" key="5">
    <source>
        <dbReference type="SAM" id="MobiDB-lite"/>
    </source>
</evidence>
<feature type="transmembrane region" description="Helical" evidence="6">
    <location>
        <begin position="159"/>
        <end position="178"/>
    </location>
</feature>
<accession>A0A7S0Y2J0</accession>
<evidence type="ECO:0000256" key="1">
    <source>
        <dbReference type="ARBA" id="ARBA00004141"/>
    </source>
</evidence>
<dbReference type="EMBL" id="HBFK01032801">
    <property type="protein sequence ID" value="CAD8753433.1"/>
    <property type="molecule type" value="Transcribed_RNA"/>
</dbReference>
<feature type="transmembrane region" description="Helical" evidence="6">
    <location>
        <begin position="190"/>
        <end position="210"/>
    </location>
</feature>
<protein>
    <submittedName>
        <fullName evidence="7">Uncharacterized protein</fullName>
    </submittedName>
</protein>
<name>A0A7S0Y2J0_HEMAN</name>
<evidence type="ECO:0000256" key="4">
    <source>
        <dbReference type="ARBA" id="ARBA00023136"/>
    </source>
</evidence>
<feature type="transmembrane region" description="Helical" evidence="6">
    <location>
        <begin position="128"/>
        <end position="147"/>
    </location>
</feature>
<reference evidence="7" key="1">
    <citation type="submission" date="2021-01" db="EMBL/GenBank/DDBJ databases">
        <authorList>
            <person name="Corre E."/>
            <person name="Pelletier E."/>
            <person name="Niang G."/>
            <person name="Scheremetjew M."/>
            <person name="Finn R."/>
            <person name="Kale V."/>
            <person name="Holt S."/>
            <person name="Cochrane G."/>
            <person name="Meng A."/>
            <person name="Brown T."/>
            <person name="Cohen L."/>
        </authorList>
    </citation>
    <scope>NUCLEOTIDE SEQUENCE</scope>
    <source>
        <strain evidence="7">CCMP441</strain>
    </source>
</reference>
<dbReference type="GO" id="GO:0016020">
    <property type="term" value="C:membrane"/>
    <property type="evidence" value="ECO:0007669"/>
    <property type="project" value="UniProtKB-SubCell"/>
</dbReference>
<dbReference type="InterPro" id="IPR003689">
    <property type="entry name" value="ZIP"/>
</dbReference>
<gene>
    <name evidence="7" type="ORF">HAND1043_LOCUS19939</name>
</gene>
<sequence>MIQMVAGRSSLDAVRMVLGMKRERGADAADTPDLDHFSSAALREFAWRRRRRSDASDTDKETAERSEDDLASEMGDILNEDEMAEAVGRDMVKDRNTALMIWLGILIDAVPESLVIGFIVAARTRNPLIFVVAVYLSNFPEALASAATMKAVGLTHVRIMTLWTATCVVTGVGAAIGAEIIPEGEVTGNFQQLVTGMEGLAAGAMLTMIAQTMLPEAIEKGGAGMGVATLCGFLSSALVGLIPMPVL</sequence>
<proteinExistence type="predicted"/>
<dbReference type="Pfam" id="PF02535">
    <property type="entry name" value="Zip"/>
    <property type="match status" value="1"/>
</dbReference>